<proteinExistence type="predicted"/>
<protein>
    <submittedName>
        <fullName evidence="2">Uncharacterized protein</fullName>
    </submittedName>
</protein>
<accession>A0A830E8U6</accession>
<keyword evidence="4" id="KW-1185">Reference proteome</keyword>
<dbReference type="RefSeq" id="WP_188602961.1">
    <property type="nucleotide sequence ID" value="NZ_AP026830.1"/>
</dbReference>
<sequence>MSINRDEALIKYLGSELPVRIGEVLSGDERTIIRDLAGLCMETLNKSCNALGIECSGDEASNAWRVIERVIELSGEFVLARYMAVVVGSEFIASRASPVIISMLSRDLLTCLEKVRVIVLKMVEMGKSWREAYGLGD</sequence>
<dbReference type="Proteomes" id="UP001060771">
    <property type="component" value="Chromosome"/>
</dbReference>
<dbReference type="OrthoDB" id="27191at2157"/>
<reference evidence="2" key="2">
    <citation type="submission" date="2020-09" db="EMBL/GenBank/DDBJ databases">
        <authorList>
            <person name="Sun Q."/>
            <person name="Ohkuma M."/>
        </authorList>
    </citation>
    <scope>NUCLEOTIDE SEQUENCE</scope>
    <source>
        <strain evidence="2">JCM 11219</strain>
    </source>
</reference>
<dbReference type="AlphaFoldDB" id="A0A830E8U6"/>
<evidence type="ECO:0000313" key="2">
    <source>
        <dbReference type="EMBL" id="GGI75320.1"/>
    </source>
</evidence>
<dbReference type="EMBL" id="AP026830">
    <property type="protein sequence ID" value="BDR92403.1"/>
    <property type="molecule type" value="Genomic_DNA"/>
</dbReference>
<reference evidence="4" key="3">
    <citation type="submission" date="2022-09" db="EMBL/GenBank/DDBJ databases">
        <title>Complete genome sequence of Vulcanisaeta souniana.</title>
        <authorList>
            <person name="Kato S."/>
            <person name="Itoh T."/>
            <person name="Ohkuma M."/>
        </authorList>
    </citation>
    <scope>NUCLEOTIDE SEQUENCE [LARGE SCALE GENOMIC DNA]</scope>
    <source>
        <strain evidence="4">JCM 11219</strain>
    </source>
</reference>
<evidence type="ECO:0000313" key="3">
    <source>
        <dbReference type="Proteomes" id="UP000657075"/>
    </source>
</evidence>
<dbReference type="EMBL" id="BMNM01000003">
    <property type="protein sequence ID" value="GGI75320.1"/>
    <property type="molecule type" value="Genomic_DNA"/>
</dbReference>
<reference evidence="2" key="1">
    <citation type="journal article" date="2014" name="Int. J. Syst. Evol. Microbiol.">
        <title>Complete genome sequence of Corynebacterium casei LMG S-19264T (=DSM 44701T), isolated from a smear-ripened cheese.</title>
        <authorList>
            <consortium name="US DOE Joint Genome Institute (JGI-PGF)"/>
            <person name="Walter F."/>
            <person name="Albersmeier A."/>
            <person name="Kalinowski J."/>
            <person name="Ruckert C."/>
        </authorList>
    </citation>
    <scope>NUCLEOTIDE SEQUENCE</scope>
    <source>
        <strain evidence="2">JCM 11219</strain>
    </source>
</reference>
<dbReference type="Proteomes" id="UP000657075">
    <property type="component" value="Unassembled WGS sequence"/>
</dbReference>
<reference evidence="1" key="4">
    <citation type="journal article" date="2023" name="Microbiol. Resour. Announc.">
        <title>Complete Genome Sequence of Vulcanisaeta souniana Strain IC-059, a Hyperthermophilic Archaeon Isolated from Hot Spring Water in Japan.</title>
        <authorList>
            <person name="Kato S."/>
            <person name="Itoh T."/>
            <person name="Wu L."/>
            <person name="Ma J."/>
            <person name="Ohkuma M."/>
        </authorList>
    </citation>
    <scope>NUCLEOTIDE SEQUENCE</scope>
    <source>
        <strain evidence="1">JCM 11219</strain>
    </source>
</reference>
<name>A0A830E8U6_9CREN</name>
<gene>
    <name evidence="2" type="ORF">GCM10007112_10140</name>
    <name evidence="1" type="ORF">Vsou_14960</name>
</gene>
<evidence type="ECO:0000313" key="1">
    <source>
        <dbReference type="EMBL" id="BDR92403.1"/>
    </source>
</evidence>
<organism evidence="2 3">
    <name type="scientific">Vulcanisaeta souniana JCM 11219</name>
    <dbReference type="NCBI Taxonomy" id="1293586"/>
    <lineage>
        <taxon>Archaea</taxon>
        <taxon>Thermoproteota</taxon>
        <taxon>Thermoprotei</taxon>
        <taxon>Thermoproteales</taxon>
        <taxon>Thermoproteaceae</taxon>
        <taxon>Vulcanisaeta</taxon>
    </lineage>
</organism>
<dbReference type="GeneID" id="76207046"/>
<evidence type="ECO:0000313" key="4">
    <source>
        <dbReference type="Proteomes" id="UP001060771"/>
    </source>
</evidence>